<accession>A0A928ZYP5</accession>
<sequence>MSQSLYILVVGCGRLGAALANRLSQLGHSVVVVDINEAAFRALSSDFGGFQQVGDAAELSVLRQADIHRADALLAVTGEDTLNLMVAQVARMVFQVSYRYRLADSLWIFVAR</sequence>
<dbReference type="RefSeq" id="WP_193995769.1">
    <property type="nucleotide sequence ID" value="NZ_JADEXP010000335.1"/>
</dbReference>
<dbReference type="InterPro" id="IPR050721">
    <property type="entry name" value="Trk_Ktr_HKT_K-transport"/>
</dbReference>
<dbReference type="EMBL" id="JADEXP010000335">
    <property type="protein sequence ID" value="MBE9069881.1"/>
    <property type="molecule type" value="Genomic_DNA"/>
</dbReference>
<reference evidence="4" key="1">
    <citation type="submission" date="2020-10" db="EMBL/GenBank/DDBJ databases">
        <authorList>
            <person name="Castelo-Branco R."/>
            <person name="Eusebio N."/>
            <person name="Adriana R."/>
            <person name="Vieira A."/>
            <person name="Brugerolle De Fraissinette N."/>
            <person name="Rezende De Castro R."/>
            <person name="Schneider M.P."/>
            <person name="Vasconcelos V."/>
            <person name="Leao P.N."/>
        </authorList>
    </citation>
    <scope>NUCLEOTIDE SEQUENCE</scope>
    <source>
        <strain evidence="4">LEGE 11479</strain>
    </source>
</reference>
<dbReference type="InterPro" id="IPR006036">
    <property type="entry name" value="K_uptake_TrkA"/>
</dbReference>
<comment type="caution">
    <text evidence="4">The sequence shown here is derived from an EMBL/GenBank/DDBJ whole genome shotgun (WGS) entry which is preliminary data.</text>
</comment>
<feature type="domain" description="RCK N-terminal" evidence="3">
    <location>
        <begin position="4"/>
        <end position="112"/>
    </location>
</feature>
<dbReference type="PANTHER" id="PTHR43833:SF8">
    <property type="entry name" value="TRK SYSTEM POTASSIUM UPTAKE PROTEIN TRKA"/>
    <property type="match status" value="1"/>
</dbReference>
<dbReference type="SUPFAM" id="SSF51735">
    <property type="entry name" value="NAD(P)-binding Rossmann-fold domains"/>
    <property type="match status" value="1"/>
</dbReference>
<dbReference type="GO" id="GO:0005886">
    <property type="term" value="C:plasma membrane"/>
    <property type="evidence" value="ECO:0007669"/>
    <property type="project" value="InterPro"/>
</dbReference>
<keyword evidence="1" id="KW-0633">Potassium transport</keyword>
<protein>
    <submittedName>
        <fullName evidence="4">TrkA family potassium uptake protein</fullName>
    </submittedName>
</protein>
<evidence type="ECO:0000313" key="5">
    <source>
        <dbReference type="Proteomes" id="UP000615026"/>
    </source>
</evidence>
<dbReference type="InterPro" id="IPR003148">
    <property type="entry name" value="RCK_N"/>
</dbReference>
<keyword evidence="1" id="KW-0406">Ion transport</keyword>
<evidence type="ECO:0000256" key="1">
    <source>
        <dbReference type="ARBA" id="ARBA00022538"/>
    </source>
</evidence>
<dbReference type="InterPro" id="IPR036291">
    <property type="entry name" value="NAD(P)-bd_dom_sf"/>
</dbReference>
<dbReference type="Proteomes" id="UP000615026">
    <property type="component" value="Unassembled WGS sequence"/>
</dbReference>
<organism evidence="4 5">
    <name type="scientific">Leptolyngbya cf. ectocarpi LEGE 11479</name>
    <dbReference type="NCBI Taxonomy" id="1828722"/>
    <lineage>
        <taxon>Bacteria</taxon>
        <taxon>Bacillati</taxon>
        <taxon>Cyanobacteriota</taxon>
        <taxon>Cyanophyceae</taxon>
        <taxon>Leptolyngbyales</taxon>
        <taxon>Leptolyngbyaceae</taxon>
        <taxon>Leptolyngbya group</taxon>
        <taxon>Leptolyngbya</taxon>
    </lineage>
</organism>
<keyword evidence="5" id="KW-1185">Reference proteome</keyword>
<name>A0A928ZYP5_LEPEC</name>
<proteinExistence type="predicted"/>
<dbReference type="Gene3D" id="3.40.50.720">
    <property type="entry name" value="NAD(P)-binding Rossmann-like Domain"/>
    <property type="match status" value="1"/>
</dbReference>
<dbReference type="Pfam" id="PF02254">
    <property type="entry name" value="TrkA_N"/>
    <property type="match status" value="1"/>
</dbReference>
<dbReference type="GO" id="GO:0015079">
    <property type="term" value="F:potassium ion transmembrane transporter activity"/>
    <property type="evidence" value="ECO:0007669"/>
    <property type="project" value="InterPro"/>
</dbReference>
<dbReference type="AlphaFoldDB" id="A0A928ZYP5"/>
<dbReference type="PANTHER" id="PTHR43833">
    <property type="entry name" value="POTASSIUM CHANNEL PROTEIN 2-RELATED-RELATED"/>
    <property type="match status" value="1"/>
</dbReference>
<evidence type="ECO:0000259" key="3">
    <source>
        <dbReference type="PROSITE" id="PS51201"/>
    </source>
</evidence>
<keyword evidence="2" id="KW-0630">Potassium</keyword>
<evidence type="ECO:0000256" key="2">
    <source>
        <dbReference type="ARBA" id="ARBA00022958"/>
    </source>
</evidence>
<dbReference type="PRINTS" id="PR00335">
    <property type="entry name" value="KUPTAKETRKA"/>
</dbReference>
<gene>
    <name evidence="4" type="ORF">IQ260_24880</name>
</gene>
<evidence type="ECO:0000313" key="4">
    <source>
        <dbReference type="EMBL" id="MBE9069881.1"/>
    </source>
</evidence>
<dbReference type="PROSITE" id="PS51201">
    <property type="entry name" value="RCK_N"/>
    <property type="match status" value="1"/>
</dbReference>
<keyword evidence="1" id="KW-0813">Transport</keyword>